<dbReference type="Gene3D" id="1.10.3910.10">
    <property type="entry name" value="SP0561-like"/>
    <property type="match status" value="1"/>
</dbReference>
<dbReference type="InterPro" id="IPR038062">
    <property type="entry name" value="ScdA-like_N_sf"/>
</dbReference>
<sequence length="65" mass="6810">MADINITKDQVVNDVIREHPSTIGVFTRYAIDSCCGGAASIEASAKRDGADLDGLLSELNKAANS</sequence>
<reference evidence="1" key="1">
    <citation type="submission" date="2018-06" db="EMBL/GenBank/DDBJ databases">
        <authorList>
            <person name="Zhirakovskaya E."/>
        </authorList>
    </citation>
    <scope>NUCLEOTIDE SEQUENCE</scope>
</reference>
<proteinExistence type="predicted"/>
<organism evidence="1">
    <name type="scientific">hydrothermal vent metagenome</name>
    <dbReference type="NCBI Taxonomy" id="652676"/>
    <lineage>
        <taxon>unclassified sequences</taxon>
        <taxon>metagenomes</taxon>
        <taxon>ecological metagenomes</taxon>
    </lineage>
</organism>
<dbReference type="AlphaFoldDB" id="A0A3B0R9Z4"/>
<dbReference type="InterPro" id="IPR019903">
    <property type="entry name" value="RIC_family"/>
</dbReference>
<evidence type="ECO:0000313" key="1">
    <source>
        <dbReference type="EMBL" id="VAV84758.1"/>
    </source>
</evidence>
<dbReference type="EMBL" id="UOEA01000072">
    <property type="protein sequence ID" value="VAV84758.1"/>
    <property type="molecule type" value="Genomic_DNA"/>
</dbReference>
<gene>
    <name evidence="1" type="ORF">MNBD_DELTA01-145</name>
</gene>
<dbReference type="SUPFAM" id="SSF140683">
    <property type="entry name" value="SP0561-like"/>
    <property type="match status" value="1"/>
</dbReference>
<name>A0A3B0R9Z4_9ZZZZ</name>
<protein>
    <submittedName>
        <fullName evidence="1">Uncharacterized protein</fullName>
    </submittedName>
</protein>
<dbReference type="Pfam" id="PF04405">
    <property type="entry name" value="ScdA_N"/>
    <property type="match status" value="1"/>
</dbReference>
<accession>A0A3B0R9Z4</accession>